<dbReference type="InterPro" id="IPR023198">
    <property type="entry name" value="PGP-like_dom2"/>
</dbReference>
<sequence>MPAPAPPAVVFDFDGTLADTEWPIYQRAAAAAAGLGAELTPELWARHAVGVSHGEPWWDGLAPLLGLDIDQEAFDAHVEAVTHIPTAFDSAEITPGAEDLVRALAATDARLAVATGSSRGWVVHHLARFGLTDLLPTLVGRDHVEVTAGKPAPDLYRVAVAEMGAEPATTVAIEDTARGIASARAAGLGAVVAVPSRLTAHQDLGAADLVVASLAELAPADLAALLPGG</sequence>
<dbReference type="PANTHER" id="PTHR18901:SF38">
    <property type="entry name" value="PSEUDOURIDINE-5'-PHOSPHATASE"/>
    <property type="match status" value="1"/>
</dbReference>
<dbReference type="Gene3D" id="1.10.150.240">
    <property type="entry name" value="Putative phosphatase, domain 2"/>
    <property type="match status" value="1"/>
</dbReference>
<dbReference type="AlphaFoldDB" id="A0AAE9Y917"/>
<dbReference type="RefSeq" id="WP_272736270.1">
    <property type="nucleotide sequence ID" value="NZ_CP116942.1"/>
</dbReference>
<dbReference type="Pfam" id="PF00702">
    <property type="entry name" value="Hydrolase"/>
    <property type="match status" value="1"/>
</dbReference>
<proteinExistence type="predicted"/>
<name>A0AAE9Y917_9ACTN</name>
<accession>A0AAE9Y917</accession>
<dbReference type="SFLD" id="SFLDS00003">
    <property type="entry name" value="Haloacid_Dehalogenase"/>
    <property type="match status" value="1"/>
</dbReference>
<keyword evidence="1" id="KW-0378">Hydrolase</keyword>
<dbReference type="InterPro" id="IPR023214">
    <property type="entry name" value="HAD_sf"/>
</dbReference>
<dbReference type="EMBL" id="CP116942">
    <property type="protein sequence ID" value="WCO66748.1"/>
    <property type="molecule type" value="Genomic_DNA"/>
</dbReference>
<gene>
    <name evidence="1" type="ORF">PO878_19845</name>
</gene>
<dbReference type="SUPFAM" id="SSF56784">
    <property type="entry name" value="HAD-like"/>
    <property type="match status" value="1"/>
</dbReference>
<organism evidence="1 2">
    <name type="scientific">Iamia majanohamensis</name>
    <dbReference type="NCBI Taxonomy" id="467976"/>
    <lineage>
        <taxon>Bacteria</taxon>
        <taxon>Bacillati</taxon>
        <taxon>Actinomycetota</taxon>
        <taxon>Acidimicrobiia</taxon>
        <taxon>Acidimicrobiales</taxon>
        <taxon>Iamiaceae</taxon>
        <taxon>Iamia</taxon>
    </lineage>
</organism>
<evidence type="ECO:0000313" key="1">
    <source>
        <dbReference type="EMBL" id="WCO66748.1"/>
    </source>
</evidence>
<keyword evidence="2" id="KW-1185">Reference proteome</keyword>
<dbReference type="SFLD" id="SFLDG01129">
    <property type="entry name" value="C1.5:_HAD__Beta-PGM__Phosphata"/>
    <property type="match status" value="1"/>
</dbReference>
<dbReference type="Proteomes" id="UP001216390">
    <property type="component" value="Chromosome"/>
</dbReference>
<dbReference type="Gene3D" id="3.40.50.1000">
    <property type="entry name" value="HAD superfamily/HAD-like"/>
    <property type="match status" value="1"/>
</dbReference>
<dbReference type="KEGG" id="ima:PO878_19845"/>
<dbReference type="InterPro" id="IPR036412">
    <property type="entry name" value="HAD-like_sf"/>
</dbReference>
<dbReference type="NCBIfam" id="TIGR01509">
    <property type="entry name" value="HAD-SF-IA-v3"/>
    <property type="match status" value="1"/>
</dbReference>
<dbReference type="PANTHER" id="PTHR18901">
    <property type="entry name" value="2-DEOXYGLUCOSE-6-PHOSPHATE PHOSPHATASE 2"/>
    <property type="match status" value="1"/>
</dbReference>
<reference evidence="1" key="1">
    <citation type="submission" date="2023-01" db="EMBL/GenBank/DDBJ databases">
        <title>The diversity of Class Acidimicrobiia in South China Sea sediment environments and the proposal of Iamia marina sp. nov., a novel species of the genus Iamia.</title>
        <authorList>
            <person name="He Y."/>
            <person name="Tian X."/>
        </authorList>
    </citation>
    <scope>NUCLEOTIDE SEQUENCE</scope>
    <source>
        <strain evidence="1">DSM 19957</strain>
    </source>
</reference>
<dbReference type="GO" id="GO:0016787">
    <property type="term" value="F:hydrolase activity"/>
    <property type="evidence" value="ECO:0007669"/>
    <property type="project" value="UniProtKB-KW"/>
</dbReference>
<dbReference type="InterPro" id="IPR006439">
    <property type="entry name" value="HAD-SF_hydro_IA"/>
</dbReference>
<protein>
    <submittedName>
        <fullName evidence="1">HAD-IA family hydrolase</fullName>
    </submittedName>
</protein>
<evidence type="ECO:0000313" key="2">
    <source>
        <dbReference type="Proteomes" id="UP001216390"/>
    </source>
</evidence>